<accession>A0A126ZXX3</accession>
<evidence type="ECO:0000313" key="2">
    <source>
        <dbReference type="EMBL" id="AMM31414.1"/>
    </source>
</evidence>
<protein>
    <recommendedName>
        <fullName evidence="4">Flagellar FliJ protein</fullName>
    </recommendedName>
</protein>
<dbReference type="KEGG" id="satk:SA2016_0724"/>
<reference evidence="2 3" key="1">
    <citation type="submission" date="2016-02" db="EMBL/GenBank/DDBJ databases">
        <title>Complete genome of Sinomonas atrocyanea KCTC 3377.</title>
        <authorList>
            <person name="Kim K.M."/>
        </authorList>
    </citation>
    <scope>NUCLEOTIDE SEQUENCE [LARGE SCALE GENOMIC DNA]</scope>
    <source>
        <strain evidence="2 3">KCTC 3377</strain>
    </source>
</reference>
<keyword evidence="1" id="KW-0175">Coiled coil</keyword>
<dbReference type="STRING" id="37927.SA2016_0724"/>
<sequence length="149" mass="15129">MTAPFPLAGLLRLRRLEQDQAAGHLGAANSRLAALAAREGRAVAEAERIPSDAETSAALLAVAAARASSMSMLTELRGLAATAEAERAEAEREFGAARARTVGLEKLEARHAAAAAASALAAEQVVLDELGSAARLRGAHEPGPGGTDA</sequence>
<feature type="coiled-coil region" evidence="1">
    <location>
        <begin position="73"/>
        <end position="100"/>
    </location>
</feature>
<evidence type="ECO:0000256" key="1">
    <source>
        <dbReference type="SAM" id="Coils"/>
    </source>
</evidence>
<dbReference type="InterPro" id="IPR053716">
    <property type="entry name" value="Flag_assembly_chemotaxis_eff"/>
</dbReference>
<evidence type="ECO:0008006" key="4">
    <source>
        <dbReference type="Google" id="ProtNLM"/>
    </source>
</evidence>
<dbReference type="AlphaFoldDB" id="A0A126ZXX3"/>
<name>A0A126ZXX3_9MICC</name>
<organism evidence="2 3">
    <name type="scientific">Sinomonas atrocyanea</name>
    <dbReference type="NCBI Taxonomy" id="37927"/>
    <lineage>
        <taxon>Bacteria</taxon>
        <taxon>Bacillati</taxon>
        <taxon>Actinomycetota</taxon>
        <taxon>Actinomycetes</taxon>
        <taxon>Micrococcales</taxon>
        <taxon>Micrococcaceae</taxon>
        <taxon>Sinomonas</taxon>
    </lineage>
</organism>
<evidence type="ECO:0000313" key="3">
    <source>
        <dbReference type="Proteomes" id="UP000070134"/>
    </source>
</evidence>
<proteinExistence type="predicted"/>
<keyword evidence="3" id="KW-1185">Reference proteome</keyword>
<dbReference type="EMBL" id="CP014518">
    <property type="protein sequence ID" value="AMM31414.1"/>
    <property type="molecule type" value="Genomic_DNA"/>
</dbReference>
<dbReference type="Proteomes" id="UP000070134">
    <property type="component" value="Chromosome"/>
</dbReference>
<dbReference type="RefSeq" id="WP_066495349.1">
    <property type="nucleotide sequence ID" value="NZ_BJMO01000012.1"/>
</dbReference>
<dbReference type="Gene3D" id="1.10.287.1700">
    <property type="match status" value="1"/>
</dbReference>
<gene>
    <name evidence="2" type="ORF">SA2016_0724</name>
</gene>